<dbReference type="Proteomes" id="UP000276133">
    <property type="component" value="Unassembled WGS sequence"/>
</dbReference>
<gene>
    <name evidence="1" type="ORF">BpHYR1_017424</name>
</gene>
<organism evidence="1 2">
    <name type="scientific">Brachionus plicatilis</name>
    <name type="common">Marine rotifer</name>
    <name type="synonym">Brachionus muelleri</name>
    <dbReference type="NCBI Taxonomy" id="10195"/>
    <lineage>
        <taxon>Eukaryota</taxon>
        <taxon>Metazoa</taxon>
        <taxon>Spiralia</taxon>
        <taxon>Gnathifera</taxon>
        <taxon>Rotifera</taxon>
        <taxon>Eurotatoria</taxon>
        <taxon>Monogononta</taxon>
        <taxon>Pseudotrocha</taxon>
        <taxon>Ploima</taxon>
        <taxon>Brachionidae</taxon>
        <taxon>Brachionus</taxon>
    </lineage>
</organism>
<keyword evidence="2" id="KW-1185">Reference proteome</keyword>
<comment type="caution">
    <text evidence="1">The sequence shown here is derived from an EMBL/GenBank/DDBJ whole genome shotgun (WGS) entry which is preliminary data.</text>
</comment>
<proteinExistence type="predicted"/>
<protein>
    <submittedName>
        <fullName evidence="1">Uncharacterized protein</fullName>
    </submittedName>
</protein>
<sequence>MPTPTTNWLKISVSSAAPNSQCAAIRRSLMAYSLFDSSWRFMARRNTHFSVKTDFFCTKCFVNFSCASLSVSVSSGFRRVFHTSKTSSPMRRRNVALAFSALVVCNRSVAVR</sequence>
<accession>A0A3M7RB10</accession>
<dbReference type="AlphaFoldDB" id="A0A3M7RB10"/>
<reference evidence="1 2" key="1">
    <citation type="journal article" date="2018" name="Sci. Rep.">
        <title>Genomic signatures of local adaptation to the degree of environmental predictability in rotifers.</title>
        <authorList>
            <person name="Franch-Gras L."/>
            <person name="Hahn C."/>
            <person name="Garcia-Roger E.M."/>
            <person name="Carmona M.J."/>
            <person name="Serra M."/>
            <person name="Gomez A."/>
        </authorList>
    </citation>
    <scope>NUCLEOTIDE SEQUENCE [LARGE SCALE GENOMIC DNA]</scope>
    <source>
        <strain evidence="1">HYR1</strain>
    </source>
</reference>
<evidence type="ECO:0000313" key="2">
    <source>
        <dbReference type="Proteomes" id="UP000276133"/>
    </source>
</evidence>
<evidence type="ECO:0000313" key="1">
    <source>
        <dbReference type="EMBL" id="RNA20720.1"/>
    </source>
</evidence>
<dbReference type="EMBL" id="REGN01003797">
    <property type="protein sequence ID" value="RNA20720.1"/>
    <property type="molecule type" value="Genomic_DNA"/>
</dbReference>
<name>A0A3M7RB10_BRAPC</name>